<protein>
    <submittedName>
        <fullName evidence="2">Uncharacterized protein</fullName>
    </submittedName>
</protein>
<comment type="caution">
    <text evidence="2">The sequence shown here is derived from an EMBL/GenBank/DDBJ whole genome shotgun (WGS) entry which is preliminary data.</text>
</comment>
<feature type="signal peptide" evidence="1">
    <location>
        <begin position="1"/>
        <end position="23"/>
    </location>
</feature>
<accession>A0A8X6WAA3</accession>
<keyword evidence="3" id="KW-1185">Reference proteome</keyword>
<gene>
    <name evidence="2" type="ORF">TNCV_4359961</name>
</gene>
<evidence type="ECO:0000313" key="3">
    <source>
        <dbReference type="Proteomes" id="UP000887159"/>
    </source>
</evidence>
<name>A0A8X6WAA3_TRICX</name>
<keyword evidence="1" id="KW-0732">Signal</keyword>
<organism evidence="2 3">
    <name type="scientific">Trichonephila clavipes</name>
    <name type="common">Golden silk orbweaver</name>
    <name type="synonym">Nephila clavipes</name>
    <dbReference type="NCBI Taxonomy" id="2585209"/>
    <lineage>
        <taxon>Eukaryota</taxon>
        <taxon>Metazoa</taxon>
        <taxon>Ecdysozoa</taxon>
        <taxon>Arthropoda</taxon>
        <taxon>Chelicerata</taxon>
        <taxon>Arachnida</taxon>
        <taxon>Araneae</taxon>
        <taxon>Araneomorphae</taxon>
        <taxon>Entelegynae</taxon>
        <taxon>Araneoidea</taxon>
        <taxon>Nephilidae</taxon>
        <taxon>Trichonephila</taxon>
    </lineage>
</organism>
<evidence type="ECO:0000256" key="1">
    <source>
        <dbReference type="SAM" id="SignalP"/>
    </source>
</evidence>
<evidence type="ECO:0000313" key="2">
    <source>
        <dbReference type="EMBL" id="GFY31089.1"/>
    </source>
</evidence>
<dbReference type="Proteomes" id="UP000887159">
    <property type="component" value="Unassembled WGS sequence"/>
</dbReference>
<reference evidence="2" key="1">
    <citation type="submission" date="2020-08" db="EMBL/GenBank/DDBJ databases">
        <title>Multicomponent nature underlies the extraordinary mechanical properties of spider dragline silk.</title>
        <authorList>
            <person name="Kono N."/>
            <person name="Nakamura H."/>
            <person name="Mori M."/>
            <person name="Yoshida Y."/>
            <person name="Ohtoshi R."/>
            <person name="Malay A.D."/>
            <person name="Moran D.A.P."/>
            <person name="Tomita M."/>
            <person name="Numata K."/>
            <person name="Arakawa K."/>
        </authorList>
    </citation>
    <scope>NUCLEOTIDE SEQUENCE</scope>
</reference>
<dbReference type="EMBL" id="BMAU01021396">
    <property type="protein sequence ID" value="GFY31089.1"/>
    <property type="molecule type" value="Genomic_DNA"/>
</dbReference>
<feature type="chain" id="PRO_5036502629" evidence="1">
    <location>
        <begin position="24"/>
        <end position="84"/>
    </location>
</feature>
<dbReference type="GO" id="GO:0003676">
    <property type="term" value="F:nucleic acid binding"/>
    <property type="evidence" value="ECO:0007669"/>
    <property type="project" value="InterPro"/>
</dbReference>
<dbReference type="InterPro" id="IPR036397">
    <property type="entry name" value="RNaseH_sf"/>
</dbReference>
<dbReference type="AlphaFoldDB" id="A0A8X6WAA3"/>
<sequence length="84" mass="9887">MVGVILLHDALCLLVSRVPHVELAKFKWKQFNHPPCSPGISSRYFHVLGLMKKRLKRKRFNSDDKIKNDVTDFVPSRLQELWEQ</sequence>
<proteinExistence type="predicted"/>
<dbReference type="Gene3D" id="3.30.420.10">
    <property type="entry name" value="Ribonuclease H-like superfamily/Ribonuclease H"/>
    <property type="match status" value="1"/>
</dbReference>